<feature type="domain" description="LDB19 N-terminal" evidence="2">
    <location>
        <begin position="84"/>
        <end position="259"/>
    </location>
</feature>
<dbReference type="Proteomes" id="UP000605986">
    <property type="component" value="Unassembled WGS sequence"/>
</dbReference>
<keyword evidence="4" id="KW-1185">Reference proteome</keyword>
<dbReference type="InterPro" id="IPR024391">
    <property type="entry name" value="LDB19_N"/>
</dbReference>
<evidence type="ECO:0000313" key="4">
    <source>
        <dbReference type="Proteomes" id="UP000605986"/>
    </source>
</evidence>
<proteinExistence type="predicted"/>
<evidence type="ECO:0000259" key="2">
    <source>
        <dbReference type="Pfam" id="PF13002"/>
    </source>
</evidence>
<feature type="region of interest" description="Disordered" evidence="1">
    <location>
        <begin position="653"/>
        <end position="672"/>
    </location>
</feature>
<gene>
    <name evidence="3" type="ORF">F53441_1933</name>
</gene>
<feature type="compositionally biased region" description="Basic residues" evidence="1">
    <location>
        <begin position="656"/>
        <end position="672"/>
    </location>
</feature>
<name>A0A8H4KU47_9HYPO</name>
<dbReference type="Pfam" id="PF13002">
    <property type="entry name" value="LDB19"/>
    <property type="match status" value="1"/>
</dbReference>
<dbReference type="OrthoDB" id="3832628at2759"/>
<evidence type="ECO:0000313" key="3">
    <source>
        <dbReference type="EMBL" id="KAF4455734.1"/>
    </source>
</evidence>
<reference evidence="3" key="1">
    <citation type="submission" date="2020-01" db="EMBL/GenBank/DDBJ databases">
        <title>Identification and distribution of gene clusters putatively required for synthesis of sphingolipid metabolism inhibitors in phylogenetically diverse species of the filamentous fungus Fusarium.</title>
        <authorList>
            <person name="Kim H.-S."/>
            <person name="Busman M."/>
            <person name="Brown D.W."/>
            <person name="Divon H."/>
            <person name="Uhlig S."/>
            <person name="Proctor R.H."/>
        </authorList>
    </citation>
    <scope>NUCLEOTIDE SEQUENCE</scope>
    <source>
        <strain evidence="3">NRRL 53441</strain>
    </source>
</reference>
<accession>A0A8H4KU47</accession>
<comment type="caution">
    <text evidence="3">The sequence shown here is derived from an EMBL/GenBank/DDBJ whole genome shotgun (WGS) entry which is preliminary data.</text>
</comment>
<evidence type="ECO:0000256" key="1">
    <source>
        <dbReference type="SAM" id="MobiDB-lite"/>
    </source>
</evidence>
<dbReference type="AlphaFoldDB" id="A0A8H4KU47"/>
<feature type="region of interest" description="Disordered" evidence="1">
    <location>
        <begin position="15"/>
        <end position="34"/>
    </location>
</feature>
<sequence length="672" mass="75989">MTSLSQLIRPQSLAPPLFKQKPRKSRNNPPASLHCRIDTSPIVILNNTDSSDSSTISGSLLLEVTEDVVEVDSLHAVLRVHAVNKKPFKRTCRDCKHQITDLERCHFIKTTTTLDRNTYEYPFSYRVPSYVPPSMDTSLVSVTYEFEAVASIQRKGQLSRIPEIVKLDHVLPVVRSIPVPNKRSRSSRIYQSAGVEVSCSFDPVMDPSRSNQATLTMSGLRSCPGNGEDVHFWRVCKGTWILEETVKTTALACPQHTHEGKDGNGHAQKKTSILGESSFYDGWTTDDDAGMLNMAFPFSVRKSSTRYTQDTGDVGDTSVTHGLILELQFMKETYPKGKSDLSSTGGKAPRKVLIHQHPHREFQDHAGGPYNLITDYGGGPNATIFKLSIQLYCLGKPKYTPREIGEGLLRSDAIRGWGNARNHWPRIDVYTGFETVEECIEHHRREKAFRKEAVEEMKRDAVGGLSGEEAEEKLASEVAGKEPLPHIVPSWCQSARFAERRSHSGGYYRSWILVVPKDRDSWDNVVEKGLIQASFDLEVSPAMFTDEWDEFEESGVGKDGWVLVDHSGIDKLEAVEIRHLCAREQDQGETPGSDKRLFDAWVDATTQLRDCCYKPTGCDDCADNEPHDWCEQERDEHYYDEDGQCIACRRQEEYRRRSKRIRGQKKRPNYKA</sequence>
<dbReference type="InterPro" id="IPR014752">
    <property type="entry name" value="Arrestin-like_C"/>
</dbReference>
<protein>
    <recommendedName>
        <fullName evidence="2">LDB19 N-terminal domain-containing protein</fullName>
    </recommendedName>
</protein>
<organism evidence="3 4">
    <name type="scientific">Fusarium austroafricanum</name>
    <dbReference type="NCBI Taxonomy" id="2364996"/>
    <lineage>
        <taxon>Eukaryota</taxon>
        <taxon>Fungi</taxon>
        <taxon>Dikarya</taxon>
        <taxon>Ascomycota</taxon>
        <taxon>Pezizomycotina</taxon>
        <taxon>Sordariomycetes</taxon>
        <taxon>Hypocreomycetidae</taxon>
        <taxon>Hypocreales</taxon>
        <taxon>Nectriaceae</taxon>
        <taxon>Fusarium</taxon>
        <taxon>Fusarium concolor species complex</taxon>
    </lineage>
</organism>
<dbReference type="Gene3D" id="2.60.40.640">
    <property type="match status" value="1"/>
</dbReference>
<dbReference type="EMBL" id="JAADJG010000080">
    <property type="protein sequence ID" value="KAF4455734.1"/>
    <property type="molecule type" value="Genomic_DNA"/>
</dbReference>